<evidence type="ECO:0000259" key="4">
    <source>
        <dbReference type="PROSITE" id="PS51186"/>
    </source>
</evidence>
<dbReference type="PANTHER" id="PTHR43420:SF44">
    <property type="entry name" value="ACETYLTRANSFERASE YPEA"/>
    <property type="match status" value="1"/>
</dbReference>
<organism evidence="5 6">
    <name type="scientific">Halovulum dunhuangense</name>
    <dbReference type="NCBI Taxonomy" id="1505036"/>
    <lineage>
        <taxon>Bacteria</taxon>
        <taxon>Pseudomonadati</taxon>
        <taxon>Pseudomonadota</taxon>
        <taxon>Alphaproteobacteria</taxon>
        <taxon>Rhodobacterales</taxon>
        <taxon>Paracoccaceae</taxon>
        <taxon>Halovulum</taxon>
    </lineage>
</organism>
<sequence>MTPEALAALHARAFPGPPRPWSAAEFAEVLALPGVALFTAGTAAFLIARRAGPEAEILTLCTAPDARRQGHAARLLAEMQRWAEASGVEELFLEVAETNIAARALYAAAGFVPRGHRKDYYDAGGRVRVHAHVMGKCLAPKG</sequence>
<dbReference type="InterPro" id="IPR050680">
    <property type="entry name" value="YpeA/RimI_acetyltransf"/>
</dbReference>
<keyword evidence="3" id="KW-1133">Transmembrane helix</keyword>
<reference evidence="5 6" key="1">
    <citation type="submission" date="2020-05" db="EMBL/GenBank/DDBJ databases">
        <title>Gimesia benthica sp. nov., a novel planctomycete isolated from a deep-sea water sample of the Northwest Indian Ocean.</title>
        <authorList>
            <person name="Wang J."/>
            <person name="Ruan C."/>
            <person name="Song L."/>
            <person name="Zhu Y."/>
            <person name="Li A."/>
            <person name="Zheng X."/>
            <person name="Wang L."/>
            <person name="Lu Z."/>
            <person name="Huang Y."/>
            <person name="Du W."/>
            <person name="Zhou Y."/>
            <person name="Huang L."/>
            <person name="Dai X."/>
        </authorList>
    </citation>
    <scope>NUCLEOTIDE SEQUENCE [LARGE SCALE GENOMIC DNA]</scope>
    <source>
        <strain evidence="5 6">YYQ-30</strain>
    </source>
</reference>
<dbReference type="Proteomes" id="UP000572377">
    <property type="component" value="Unassembled WGS sequence"/>
</dbReference>
<accession>A0A849KTQ1</accession>
<keyword evidence="3" id="KW-0812">Transmembrane</keyword>
<dbReference type="GO" id="GO:0016747">
    <property type="term" value="F:acyltransferase activity, transferring groups other than amino-acyl groups"/>
    <property type="evidence" value="ECO:0007669"/>
    <property type="project" value="InterPro"/>
</dbReference>
<feature type="transmembrane region" description="Helical" evidence="3">
    <location>
        <begin position="29"/>
        <end position="48"/>
    </location>
</feature>
<evidence type="ECO:0000256" key="2">
    <source>
        <dbReference type="ARBA" id="ARBA00023315"/>
    </source>
</evidence>
<dbReference type="CDD" id="cd04301">
    <property type="entry name" value="NAT_SF"/>
    <property type="match status" value="1"/>
</dbReference>
<dbReference type="AlphaFoldDB" id="A0A849KTQ1"/>
<dbReference type="PROSITE" id="PS51186">
    <property type="entry name" value="GNAT"/>
    <property type="match status" value="1"/>
</dbReference>
<dbReference type="RefSeq" id="WP_171321424.1">
    <property type="nucleotide sequence ID" value="NZ_JABFBC010000001.1"/>
</dbReference>
<protein>
    <submittedName>
        <fullName evidence="5">GNAT family N-acetyltransferase</fullName>
    </submittedName>
</protein>
<keyword evidence="6" id="KW-1185">Reference proteome</keyword>
<evidence type="ECO:0000313" key="6">
    <source>
        <dbReference type="Proteomes" id="UP000572377"/>
    </source>
</evidence>
<dbReference type="PANTHER" id="PTHR43420">
    <property type="entry name" value="ACETYLTRANSFERASE"/>
    <property type="match status" value="1"/>
</dbReference>
<comment type="caution">
    <text evidence="5">The sequence shown here is derived from an EMBL/GenBank/DDBJ whole genome shotgun (WGS) entry which is preliminary data.</text>
</comment>
<evidence type="ECO:0000313" key="5">
    <source>
        <dbReference type="EMBL" id="NNU78901.1"/>
    </source>
</evidence>
<dbReference type="Gene3D" id="3.40.630.30">
    <property type="match status" value="1"/>
</dbReference>
<dbReference type="Pfam" id="PF00583">
    <property type="entry name" value="Acetyltransf_1"/>
    <property type="match status" value="1"/>
</dbReference>
<dbReference type="SUPFAM" id="SSF55729">
    <property type="entry name" value="Acyl-CoA N-acyltransferases (Nat)"/>
    <property type="match status" value="1"/>
</dbReference>
<dbReference type="InterPro" id="IPR000182">
    <property type="entry name" value="GNAT_dom"/>
</dbReference>
<dbReference type="EMBL" id="JABFBC010000001">
    <property type="protein sequence ID" value="NNU78901.1"/>
    <property type="molecule type" value="Genomic_DNA"/>
</dbReference>
<keyword evidence="2" id="KW-0012">Acyltransferase</keyword>
<dbReference type="InterPro" id="IPR016181">
    <property type="entry name" value="Acyl_CoA_acyltransferase"/>
</dbReference>
<keyword evidence="3" id="KW-0472">Membrane</keyword>
<proteinExistence type="predicted"/>
<gene>
    <name evidence="5" type="ORF">HMH01_00485</name>
</gene>
<feature type="domain" description="N-acetyltransferase" evidence="4">
    <location>
        <begin position="1"/>
        <end position="140"/>
    </location>
</feature>
<evidence type="ECO:0000256" key="1">
    <source>
        <dbReference type="ARBA" id="ARBA00022679"/>
    </source>
</evidence>
<evidence type="ECO:0000256" key="3">
    <source>
        <dbReference type="SAM" id="Phobius"/>
    </source>
</evidence>
<name>A0A849KTQ1_9RHOB</name>
<keyword evidence="1 5" id="KW-0808">Transferase</keyword>